<dbReference type="Gene3D" id="1.20.1600.10">
    <property type="entry name" value="Outer membrane efflux proteins (OEP)"/>
    <property type="match status" value="1"/>
</dbReference>
<keyword evidence="2" id="KW-1134">Transmembrane beta strand</keyword>
<dbReference type="SUPFAM" id="SSF56954">
    <property type="entry name" value="Outer membrane efflux proteins (OEP)"/>
    <property type="match status" value="1"/>
</dbReference>
<gene>
    <name evidence="3" type="ORF">GCM10011290_08680</name>
</gene>
<feature type="chain" id="PRO_5045007457" evidence="2">
    <location>
        <begin position="27"/>
        <end position="459"/>
    </location>
</feature>
<comment type="similarity">
    <text evidence="1 2">Belongs to the outer membrane factor (OMF) (TC 1.B.17) family.</text>
</comment>
<dbReference type="NCBIfam" id="TIGR01845">
    <property type="entry name" value="outer_NodT"/>
    <property type="match status" value="1"/>
</dbReference>
<accession>A0ABQ2YIV3</accession>
<protein>
    <submittedName>
        <fullName evidence="3">RND transporter</fullName>
    </submittedName>
</protein>
<evidence type="ECO:0000313" key="3">
    <source>
        <dbReference type="EMBL" id="GGX83301.1"/>
    </source>
</evidence>
<dbReference type="Proteomes" id="UP000600877">
    <property type="component" value="Unassembled WGS sequence"/>
</dbReference>
<keyword evidence="2" id="KW-0449">Lipoprotein</keyword>
<dbReference type="Pfam" id="PF02321">
    <property type="entry name" value="OEP"/>
    <property type="match status" value="2"/>
</dbReference>
<dbReference type="InterPro" id="IPR003423">
    <property type="entry name" value="OMP_efflux"/>
</dbReference>
<comment type="caution">
    <text evidence="3">The sequence shown here is derived from an EMBL/GenBank/DDBJ whole genome shotgun (WGS) entry which is preliminary data.</text>
</comment>
<feature type="signal peptide" evidence="2">
    <location>
        <begin position="1"/>
        <end position="26"/>
    </location>
</feature>
<dbReference type="Gene3D" id="2.20.200.10">
    <property type="entry name" value="Outer membrane efflux proteins (OEP)"/>
    <property type="match status" value="1"/>
</dbReference>
<keyword evidence="2" id="KW-0732">Signal</keyword>
<proteinExistence type="inferred from homology"/>
<reference evidence="4" key="1">
    <citation type="journal article" date="2019" name="Int. J. Syst. Evol. Microbiol.">
        <title>The Global Catalogue of Microorganisms (GCM) 10K type strain sequencing project: providing services to taxonomists for standard genome sequencing and annotation.</title>
        <authorList>
            <consortium name="The Broad Institute Genomics Platform"/>
            <consortium name="The Broad Institute Genome Sequencing Center for Infectious Disease"/>
            <person name="Wu L."/>
            <person name="Ma J."/>
        </authorList>
    </citation>
    <scope>NUCLEOTIDE SEQUENCE [LARGE SCALE GENOMIC DNA]</scope>
    <source>
        <strain evidence="4">KCTC 32041</strain>
    </source>
</reference>
<name>A0ABQ2YIV3_9NEIS</name>
<dbReference type="InterPro" id="IPR010131">
    <property type="entry name" value="MdtP/NodT-like"/>
</dbReference>
<dbReference type="RefSeq" id="WP_189372932.1">
    <property type="nucleotide sequence ID" value="NZ_BMYW01000002.1"/>
</dbReference>
<organism evidence="3 4">
    <name type="scientific">Vogesella alkaliphila</name>
    <dbReference type="NCBI Taxonomy" id="1193621"/>
    <lineage>
        <taxon>Bacteria</taxon>
        <taxon>Pseudomonadati</taxon>
        <taxon>Pseudomonadota</taxon>
        <taxon>Betaproteobacteria</taxon>
        <taxon>Neisseriales</taxon>
        <taxon>Chromobacteriaceae</taxon>
        <taxon>Vogesella</taxon>
    </lineage>
</organism>
<evidence type="ECO:0000313" key="4">
    <source>
        <dbReference type="Proteomes" id="UP000600877"/>
    </source>
</evidence>
<dbReference type="PANTHER" id="PTHR30203:SF33">
    <property type="entry name" value="BLR4455 PROTEIN"/>
    <property type="match status" value="1"/>
</dbReference>
<evidence type="ECO:0000256" key="1">
    <source>
        <dbReference type="ARBA" id="ARBA00007613"/>
    </source>
</evidence>
<dbReference type="EMBL" id="BMYW01000002">
    <property type="protein sequence ID" value="GGX83301.1"/>
    <property type="molecule type" value="Genomic_DNA"/>
</dbReference>
<keyword evidence="2" id="KW-0812">Transmembrane</keyword>
<keyword evidence="2" id="KW-0472">Membrane</keyword>
<keyword evidence="2" id="KW-0564">Palmitate</keyword>
<dbReference type="PANTHER" id="PTHR30203">
    <property type="entry name" value="OUTER MEMBRANE CATION EFFLUX PROTEIN"/>
    <property type="match status" value="1"/>
</dbReference>
<evidence type="ECO:0000256" key="2">
    <source>
        <dbReference type="RuleBase" id="RU362097"/>
    </source>
</evidence>
<sequence length="459" mass="48541">MKQHTSWRRRLGVLAVALALSTVTLAATTGTADIPLRQNGWRAPAGQWHAPRSNAAWWQAFGSAELVQLIADARAANPELLAAQAAIAKAQAVRTQTAAGGLPQLSLSGSAQRQQGSSTSVSLGPTLSYQLDWWGRQQALLDGDSARLVASVASRDAAALTLESEVARQYFSLLLLDEQQQLDSRRLLLLTQRLGLLQQQIRLGQAAPRDEAELVQSIATLQATLASQRLELQQAYNALAVLCGKAPQDFRPQGSKLQALSLPLPADIQPAELLQRRPDIRAADATLQALQGDVAAARAALYPTLTLTLQGVLSSAGGGPAQWLGSALASLAAPLFDGGKLRAGVALSEAQYQEQLQNWRGTVLAALQQADDALHEVASGEQGMQAQQAKLGAARRTEQIDSARYRLGALDRGTLLDTQANTLAAESAWLAARQAQLAATVTLYQALGGAPLAAEHDAA</sequence>
<keyword evidence="4" id="KW-1185">Reference proteome</keyword>
<comment type="subcellular location">
    <subcellularLocation>
        <location evidence="2">Cell membrane</location>
        <topology evidence="2">Lipid-anchor</topology>
    </subcellularLocation>
</comment>